<sequence length="147" mass="15536">MTARNRPTVPAAVAWRGLTVADAMEPCGPRITPGAGIEQAGRLLADTGATCLLVCTDDGRCQGVVTPSSLTPFLACAWYSDHSQVQDAMRRCDPFAWPTLALPRAAVTMRVRGLDPWPVVDEDGHLLGILTRTSVTALLAAPDAPDA</sequence>
<dbReference type="Proteomes" id="UP001499987">
    <property type="component" value="Unassembled WGS sequence"/>
</dbReference>
<dbReference type="SUPFAM" id="SSF54631">
    <property type="entry name" value="CBS-domain pair"/>
    <property type="match status" value="1"/>
</dbReference>
<evidence type="ECO:0000313" key="4">
    <source>
        <dbReference type="EMBL" id="GAA1091635.1"/>
    </source>
</evidence>
<reference evidence="4 5" key="1">
    <citation type="journal article" date="2019" name="Int. J. Syst. Evol. Microbiol.">
        <title>The Global Catalogue of Microorganisms (GCM) 10K type strain sequencing project: providing services to taxonomists for standard genome sequencing and annotation.</title>
        <authorList>
            <consortium name="The Broad Institute Genomics Platform"/>
            <consortium name="The Broad Institute Genome Sequencing Center for Infectious Disease"/>
            <person name="Wu L."/>
            <person name="Ma J."/>
        </authorList>
    </citation>
    <scope>NUCLEOTIDE SEQUENCE [LARGE SCALE GENOMIC DNA]</scope>
    <source>
        <strain evidence="4 5">JCM 13002</strain>
    </source>
</reference>
<evidence type="ECO:0000256" key="2">
    <source>
        <dbReference type="PROSITE-ProRule" id="PRU00703"/>
    </source>
</evidence>
<dbReference type="RefSeq" id="WP_344624952.1">
    <property type="nucleotide sequence ID" value="NZ_BAAALD010000036.1"/>
</dbReference>
<dbReference type="InterPro" id="IPR051257">
    <property type="entry name" value="Diverse_CBS-Domain"/>
</dbReference>
<feature type="domain" description="CBS" evidence="3">
    <location>
        <begin position="89"/>
        <end position="145"/>
    </location>
</feature>
<dbReference type="Pfam" id="PF00571">
    <property type="entry name" value="CBS"/>
    <property type="match status" value="2"/>
</dbReference>
<dbReference type="InterPro" id="IPR000644">
    <property type="entry name" value="CBS_dom"/>
</dbReference>
<keyword evidence="1 2" id="KW-0129">CBS domain</keyword>
<gene>
    <name evidence="4" type="ORF">GCM10009663_39290</name>
</gene>
<accession>A0ABN1TKH7</accession>
<evidence type="ECO:0000259" key="3">
    <source>
        <dbReference type="PROSITE" id="PS51371"/>
    </source>
</evidence>
<evidence type="ECO:0000256" key="1">
    <source>
        <dbReference type="ARBA" id="ARBA00023122"/>
    </source>
</evidence>
<dbReference type="PANTHER" id="PTHR43080:SF26">
    <property type="entry name" value="REGULATORY PROTEIN"/>
    <property type="match status" value="1"/>
</dbReference>
<protein>
    <recommendedName>
        <fullName evidence="3">CBS domain-containing protein</fullName>
    </recommendedName>
</protein>
<proteinExistence type="predicted"/>
<dbReference type="Gene3D" id="3.10.580.10">
    <property type="entry name" value="CBS-domain"/>
    <property type="match status" value="1"/>
</dbReference>
<dbReference type="EMBL" id="BAAALD010000036">
    <property type="protein sequence ID" value="GAA1091635.1"/>
    <property type="molecule type" value="Genomic_DNA"/>
</dbReference>
<evidence type="ECO:0000313" key="5">
    <source>
        <dbReference type="Proteomes" id="UP001499987"/>
    </source>
</evidence>
<name>A0ABN1TKH7_9ACTN</name>
<comment type="caution">
    <text evidence="4">The sequence shown here is derived from an EMBL/GenBank/DDBJ whole genome shotgun (WGS) entry which is preliminary data.</text>
</comment>
<dbReference type="PROSITE" id="PS51371">
    <property type="entry name" value="CBS"/>
    <property type="match status" value="1"/>
</dbReference>
<organism evidence="4 5">
    <name type="scientific">Kitasatospora arboriphila</name>
    <dbReference type="NCBI Taxonomy" id="258052"/>
    <lineage>
        <taxon>Bacteria</taxon>
        <taxon>Bacillati</taxon>
        <taxon>Actinomycetota</taxon>
        <taxon>Actinomycetes</taxon>
        <taxon>Kitasatosporales</taxon>
        <taxon>Streptomycetaceae</taxon>
        <taxon>Kitasatospora</taxon>
    </lineage>
</organism>
<keyword evidence="5" id="KW-1185">Reference proteome</keyword>
<dbReference type="InterPro" id="IPR046342">
    <property type="entry name" value="CBS_dom_sf"/>
</dbReference>
<dbReference type="PANTHER" id="PTHR43080">
    <property type="entry name" value="CBS DOMAIN-CONTAINING PROTEIN CBSX3, MITOCHONDRIAL"/>
    <property type="match status" value="1"/>
</dbReference>